<dbReference type="AlphaFoldDB" id="A0A840BJ90"/>
<evidence type="ECO:0000313" key="1">
    <source>
        <dbReference type="EMBL" id="MBB4011662.1"/>
    </source>
</evidence>
<proteinExistence type="predicted"/>
<reference evidence="1 2" key="1">
    <citation type="submission" date="2020-08" db="EMBL/GenBank/DDBJ databases">
        <title>Genomic Encyclopedia of Type Strains, Phase IV (KMG-IV): sequencing the most valuable type-strain genomes for metagenomic binning, comparative biology and taxonomic classification.</title>
        <authorList>
            <person name="Goeker M."/>
        </authorList>
    </citation>
    <scope>NUCLEOTIDE SEQUENCE [LARGE SCALE GENOMIC DNA]</scope>
    <source>
        <strain evidence="1 2">DSM 106739</strain>
    </source>
</reference>
<evidence type="ECO:0000313" key="2">
    <source>
        <dbReference type="Proteomes" id="UP000561045"/>
    </source>
</evidence>
<organism evidence="1 2">
    <name type="scientific">Niveibacterium umoris</name>
    <dbReference type="NCBI Taxonomy" id="1193620"/>
    <lineage>
        <taxon>Bacteria</taxon>
        <taxon>Pseudomonadati</taxon>
        <taxon>Pseudomonadota</taxon>
        <taxon>Betaproteobacteria</taxon>
        <taxon>Rhodocyclales</taxon>
        <taxon>Rhodocyclaceae</taxon>
        <taxon>Niveibacterium</taxon>
    </lineage>
</organism>
<comment type="caution">
    <text evidence="1">The sequence shown here is derived from an EMBL/GenBank/DDBJ whole genome shotgun (WGS) entry which is preliminary data.</text>
</comment>
<dbReference type="Proteomes" id="UP000561045">
    <property type="component" value="Unassembled WGS sequence"/>
</dbReference>
<sequence length="93" mass="10260">MTLTVGKLLKAFYADPLYWPADETGRAHAGERIVVNGVVQNDRATEEIIDALRDEDVVEVIGGEVWGGGIDVNDEPTFEALLDRWLRAHANTP</sequence>
<name>A0A840BJ90_9RHOO</name>
<dbReference type="RefSeq" id="WP_183632479.1">
    <property type="nucleotide sequence ID" value="NZ_BAABLE010000011.1"/>
</dbReference>
<gene>
    <name evidence="1" type="ORF">GGR36_000970</name>
</gene>
<protein>
    <submittedName>
        <fullName evidence="1">Uncharacterized protein</fullName>
    </submittedName>
</protein>
<dbReference type="EMBL" id="JACIET010000001">
    <property type="protein sequence ID" value="MBB4011662.1"/>
    <property type="molecule type" value="Genomic_DNA"/>
</dbReference>
<keyword evidence="2" id="KW-1185">Reference proteome</keyword>
<accession>A0A840BJ90</accession>